<proteinExistence type="predicted"/>
<comment type="caution">
    <text evidence="1">The sequence shown here is derived from an EMBL/GenBank/DDBJ whole genome shotgun (WGS) entry which is preliminary data.</text>
</comment>
<reference evidence="1 2" key="1">
    <citation type="submission" date="2021-04" db="EMBL/GenBank/DDBJ databases">
        <authorList>
            <person name="De Guttry C."/>
            <person name="Zahm M."/>
            <person name="Klopp C."/>
            <person name="Cabau C."/>
            <person name="Louis A."/>
            <person name="Berthelot C."/>
            <person name="Parey E."/>
            <person name="Roest Crollius H."/>
            <person name="Montfort J."/>
            <person name="Robinson-Rechavi M."/>
            <person name="Bucao C."/>
            <person name="Bouchez O."/>
            <person name="Gislard M."/>
            <person name="Lluch J."/>
            <person name="Milhes M."/>
            <person name="Lampietro C."/>
            <person name="Lopez Roques C."/>
            <person name="Donnadieu C."/>
            <person name="Braasch I."/>
            <person name="Desvignes T."/>
            <person name="Postlethwait J."/>
            <person name="Bobe J."/>
            <person name="Wedekind C."/>
            <person name="Guiguen Y."/>
        </authorList>
    </citation>
    <scope>NUCLEOTIDE SEQUENCE [LARGE SCALE GENOMIC DNA]</scope>
    <source>
        <strain evidence="1">Cs_M1</strain>
        <tissue evidence="1">Blood</tissue>
    </source>
</reference>
<evidence type="ECO:0000313" key="2">
    <source>
        <dbReference type="Proteomes" id="UP001356427"/>
    </source>
</evidence>
<sequence>LGWDSVAGAFTKQLLYSSQHYIILLHMEKDSFIKTWTMDGLQHNSVCVQTTNSPVLNHQRDIS</sequence>
<organism evidence="1 2">
    <name type="scientific">Coregonus suidteri</name>
    <dbReference type="NCBI Taxonomy" id="861788"/>
    <lineage>
        <taxon>Eukaryota</taxon>
        <taxon>Metazoa</taxon>
        <taxon>Chordata</taxon>
        <taxon>Craniata</taxon>
        <taxon>Vertebrata</taxon>
        <taxon>Euteleostomi</taxon>
        <taxon>Actinopterygii</taxon>
        <taxon>Neopterygii</taxon>
        <taxon>Teleostei</taxon>
        <taxon>Protacanthopterygii</taxon>
        <taxon>Salmoniformes</taxon>
        <taxon>Salmonidae</taxon>
        <taxon>Coregoninae</taxon>
        <taxon>Coregonus</taxon>
    </lineage>
</organism>
<keyword evidence="2" id="KW-1185">Reference proteome</keyword>
<dbReference type="AlphaFoldDB" id="A0AAN8LMC1"/>
<evidence type="ECO:0000313" key="1">
    <source>
        <dbReference type="EMBL" id="KAK6312599.1"/>
    </source>
</evidence>
<accession>A0AAN8LMC1</accession>
<protein>
    <submittedName>
        <fullName evidence="1">Uncharacterized protein</fullName>
    </submittedName>
</protein>
<dbReference type="Proteomes" id="UP001356427">
    <property type="component" value="Unassembled WGS sequence"/>
</dbReference>
<feature type="non-terminal residue" evidence="1">
    <location>
        <position position="1"/>
    </location>
</feature>
<gene>
    <name evidence="1" type="ORF">J4Q44_G00182630</name>
</gene>
<dbReference type="EMBL" id="JAGTTL010000015">
    <property type="protein sequence ID" value="KAK6312599.1"/>
    <property type="molecule type" value="Genomic_DNA"/>
</dbReference>
<name>A0AAN8LMC1_9TELE</name>